<dbReference type="SUPFAM" id="SSF103473">
    <property type="entry name" value="MFS general substrate transporter"/>
    <property type="match status" value="1"/>
</dbReference>
<feature type="region of interest" description="Disordered" evidence="2">
    <location>
        <begin position="238"/>
        <end position="260"/>
    </location>
</feature>
<accession>A0A8C4NF58</accession>
<evidence type="ECO:0000313" key="5">
    <source>
        <dbReference type="Ensembl" id="ENSEBUP00000005062.1"/>
    </source>
</evidence>
<evidence type="ECO:0000256" key="2">
    <source>
        <dbReference type="SAM" id="MobiDB-lite"/>
    </source>
</evidence>
<feature type="transmembrane region" description="Helical" evidence="3">
    <location>
        <begin position="167"/>
        <end position="190"/>
    </location>
</feature>
<organism evidence="5 6">
    <name type="scientific">Eptatretus burgeri</name>
    <name type="common">Inshore hagfish</name>
    <dbReference type="NCBI Taxonomy" id="7764"/>
    <lineage>
        <taxon>Eukaryota</taxon>
        <taxon>Metazoa</taxon>
        <taxon>Chordata</taxon>
        <taxon>Craniata</taxon>
        <taxon>Vertebrata</taxon>
        <taxon>Cyclostomata</taxon>
        <taxon>Myxini</taxon>
        <taxon>Myxiniformes</taxon>
        <taxon>Myxinidae</taxon>
        <taxon>Eptatretinae</taxon>
        <taxon>Eptatretus</taxon>
    </lineage>
</organism>
<reference evidence="5" key="1">
    <citation type="submission" date="2025-08" db="UniProtKB">
        <authorList>
            <consortium name="Ensembl"/>
        </authorList>
    </citation>
    <scope>IDENTIFICATION</scope>
</reference>
<keyword evidence="3" id="KW-0812">Transmembrane</keyword>
<keyword evidence="6" id="KW-1185">Reference proteome</keyword>
<evidence type="ECO:0000256" key="3">
    <source>
        <dbReference type="SAM" id="Phobius"/>
    </source>
</evidence>
<dbReference type="Pfam" id="PF07690">
    <property type="entry name" value="MFS_1"/>
    <property type="match status" value="1"/>
</dbReference>
<keyword evidence="3" id="KW-1133">Transmembrane helix</keyword>
<feature type="transmembrane region" description="Helical" evidence="3">
    <location>
        <begin position="75"/>
        <end position="95"/>
    </location>
</feature>
<dbReference type="GO" id="GO:0016020">
    <property type="term" value="C:membrane"/>
    <property type="evidence" value="ECO:0007669"/>
    <property type="project" value="UniProtKB-SubCell"/>
</dbReference>
<dbReference type="Ensembl" id="ENSEBUT00000005501.1">
    <property type="protein sequence ID" value="ENSEBUP00000005062.1"/>
    <property type="gene ID" value="ENSEBUG00000003501.1"/>
</dbReference>
<dbReference type="Gene3D" id="1.20.1250.20">
    <property type="entry name" value="MFS general substrate transporter like domains"/>
    <property type="match status" value="1"/>
</dbReference>
<feature type="transmembrane region" description="Helical" evidence="3">
    <location>
        <begin position="107"/>
        <end position="127"/>
    </location>
</feature>
<evidence type="ECO:0000313" key="6">
    <source>
        <dbReference type="Proteomes" id="UP000694388"/>
    </source>
</evidence>
<proteinExistence type="predicted"/>
<reference evidence="5" key="2">
    <citation type="submission" date="2025-09" db="UniProtKB">
        <authorList>
            <consortium name="Ensembl"/>
        </authorList>
    </citation>
    <scope>IDENTIFICATION</scope>
</reference>
<dbReference type="InterPro" id="IPR011701">
    <property type="entry name" value="MFS"/>
</dbReference>
<comment type="subcellular location">
    <subcellularLocation>
        <location evidence="1">Membrane</location>
        <topology evidence="1">Multi-pass membrane protein</topology>
    </subcellularLocation>
</comment>
<dbReference type="GO" id="GO:0008028">
    <property type="term" value="F:monocarboxylic acid transmembrane transporter activity"/>
    <property type="evidence" value="ECO:0007669"/>
    <property type="project" value="TreeGrafter"/>
</dbReference>
<dbReference type="InterPro" id="IPR036259">
    <property type="entry name" value="MFS_trans_sf"/>
</dbReference>
<keyword evidence="3" id="KW-0472">Membrane</keyword>
<feature type="transmembrane region" description="Helical" evidence="3">
    <location>
        <begin position="42"/>
        <end position="63"/>
    </location>
</feature>
<evidence type="ECO:0000256" key="1">
    <source>
        <dbReference type="ARBA" id="ARBA00004141"/>
    </source>
</evidence>
<dbReference type="InterPro" id="IPR020846">
    <property type="entry name" value="MFS_dom"/>
</dbReference>
<feature type="transmembrane region" description="Helical" evidence="3">
    <location>
        <begin position="133"/>
        <end position="155"/>
    </location>
</feature>
<dbReference type="PANTHER" id="PTHR11360:SF19">
    <property type="entry name" value="MONOCARBOXYLATE TRANSPORTER 13"/>
    <property type="match status" value="1"/>
</dbReference>
<dbReference type="PROSITE" id="PS50850">
    <property type="entry name" value="MFS"/>
    <property type="match status" value="1"/>
</dbReference>
<feature type="transmembrane region" description="Helical" evidence="3">
    <location>
        <begin position="196"/>
        <end position="217"/>
    </location>
</feature>
<dbReference type="Proteomes" id="UP000694388">
    <property type="component" value="Unplaced"/>
</dbReference>
<feature type="domain" description="Major facilitator superfamily (MFS) profile" evidence="4">
    <location>
        <begin position="34"/>
        <end position="260"/>
    </location>
</feature>
<sequence length="260" mass="28457">MLLRPITLKEDLMQSKLKDKATGILQKLVQFFDLSLLTDRGFILYVLSISFTNFGYFIPIIHLVPHAKLLGHDSYSAAFLLSAASITDIFSRLLCGWLADRYKAQMLYIYVMWAMATGITITLIPVGTTYVSLLMISMFYGLFAGALGPLIFGLIPHIMGIDKVSNAIGLFLMLESFAGLIGPPLSGFLMDKTGNYNVSFVVAGISVVVSALGILFLSAGRNSSWGVCRHDQNSGFLKTSHTCGEGTEPEGPDPRQEVER</sequence>
<dbReference type="OMA" id="MYDITES"/>
<dbReference type="PANTHER" id="PTHR11360">
    <property type="entry name" value="MONOCARBOXYLATE TRANSPORTER"/>
    <property type="match status" value="1"/>
</dbReference>
<evidence type="ECO:0000259" key="4">
    <source>
        <dbReference type="PROSITE" id="PS50850"/>
    </source>
</evidence>
<protein>
    <recommendedName>
        <fullName evidence="4">Major facilitator superfamily (MFS) profile domain-containing protein</fullName>
    </recommendedName>
</protein>
<dbReference type="AlphaFoldDB" id="A0A8C4NF58"/>
<name>A0A8C4NF58_EPTBU</name>
<dbReference type="GeneTree" id="ENSGT00940000159372"/>
<dbReference type="InterPro" id="IPR050327">
    <property type="entry name" value="Proton-linked_MCT"/>
</dbReference>